<proteinExistence type="predicted"/>
<sequence>MVFTENLKFKIRSMKSEDALLLLFDKLQEFEEGLLLNKLFPNQNVLTKGYLEIGKCYRIIKYVKGDDFTYVGAPENKIDIEFVAKRATPFWENRSELVQIGCVGGDKYHDNSNYE</sequence>
<gene>
    <name evidence="1" type="ORF">TM448A02252_0003</name>
</gene>
<organism evidence="1">
    <name type="scientific">viral metagenome</name>
    <dbReference type="NCBI Taxonomy" id="1070528"/>
    <lineage>
        <taxon>unclassified sequences</taxon>
        <taxon>metagenomes</taxon>
        <taxon>organismal metagenomes</taxon>
    </lineage>
</organism>
<reference evidence="1" key="1">
    <citation type="submission" date="2020-03" db="EMBL/GenBank/DDBJ databases">
        <title>The deep terrestrial virosphere.</title>
        <authorList>
            <person name="Holmfeldt K."/>
            <person name="Nilsson E."/>
            <person name="Simone D."/>
            <person name="Lopez-Fernandez M."/>
            <person name="Wu X."/>
            <person name="de Brujin I."/>
            <person name="Lundin D."/>
            <person name="Andersson A."/>
            <person name="Bertilsson S."/>
            <person name="Dopson M."/>
        </authorList>
    </citation>
    <scope>NUCLEOTIDE SEQUENCE</scope>
    <source>
        <strain evidence="1">TM448A02252</strain>
    </source>
</reference>
<dbReference type="EMBL" id="MT144282">
    <property type="protein sequence ID" value="QJA51674.1"/>
    <property type="molecule type" value="Genomic_DNA"/>
</dbReference>
<dbReference type="AlphaFoldDB" id="A0A6H1ZVS5"/>
<name>A0A6H1ZVS5_9ZZZZ</name>
<protein>
    <submittedName>
        <fullName evidence="1">Uncharacterized protein</fullName>
    </submittedName>
</protein>
<evidence type="ECO:0000313" key="1">
    <source>
        <dbReference type="EMBL" id="QJA51674.1"/>
    </source>
</evidence>
<accession>A0A6H1ZVS5</accession>